<keyword evidence="2" id="KW-0540">Nuclease</keyword>
<dbReference type="RefSeq" id="WP_146995077.1">
    <property type="nucleotide sequence ID" value="NZ_BJTX01000055.1"/>
</dbReference>
<dbReference type="Gene3D" id="3.60.10.10">
    <property type="entry name" value="Endonuclease/exonuclease/phosphatase"/>
    <property type="match status" value="1"/>
</dbReference>
<dbReference type="Pfam" id="PF03372">
    <property type="entry name" value="Exo_endo_phos"/>
    <property type="match status" value="1"/>
</dbReference>
<dbReference type="PANTHER" id="PTHR12121:SF36">
    <property type="entry name" value="ENDONUCLEASE_EXONUCLEASE_PHOSPHATASE DOMAIN-CONTAINING PROTEIN"/>
    <property type="match status" value="1"/>
</dbReference>
<dbReference type="Proteomes" id="UP000326779">
    <property type="component" value="Chromosome"/>
</dbReference>
<dbReference type="PANTHER" id="PTHR12121">
    <property type="entry name" value="CARBON CATABOLITE REPRESSOR PROTEIN 4"/>
    <property type="match status" value="1"/>
</dbReference>
<sequence length="260" mass="29403">MVSITTYNIRLDTDDDHPWQWAARKPYVLANLQRLDPDIFTVEEAEPHQLADLRTLTAYRGFGVPRENTVDQGEAAAIFIKKTKFDALAEGHAWVSKTPDKPSIYPGAWTYRMFQWAKLRDKTDDTIFYLVTVHLDHVSVAARNFGVQQILATFAQERADYPFIVTGDFNMTPTDEAYRTMTATLQDAALTAAQRPEPTPGTWQDSEPPTFLPGQTATRLDYFFVNDRVQVQSYAVDTTLAPTGQYASDHFPVTVTVMAR</sequence>
<dbReference type="AlphaFoldDB" id="A0A510TX45"/>
<dbReference type="Proteomes" id="UP001330016">
    <property type="component" value="Unassembled WGS sequence"/>
</dbReference>
<name>A0A510TX45_9LACO</name>
<dbReference type="EMBL" id="JAQSGK010000008">
    <property type="protein sequence ID" value="MEE6715138.1"/>
    <property type="molecule type" value="Genomic_DNA"/>
</dbReference>
<reference evidence="3 4" key="1">
    <citation type="submission" date="2019-10" db="EMBL/GenBank/DDBJ databases">
        <title>The completed genome of Lactobacillus harbinensis M1.</title>
        <authorList>
            <person name="Zheng Y."/>
        </authorList>
    </citation>
    <scope>NUCLEOTIDE SEQUENCE [LARGE SCALE GENOMIC DNA]</scope>
    <source>
        <strain evidence="3 4">M1</strain>
    </source>
</reference>
<gene>
    <name evidence="3" type="ORF">D1010_01340</name>
    <name evidence="2" type="ORF">PS435_04620</name>
</gene>
<dbReference type="GO" id="GO:0004519">
    <property type="term" value="F:endonuclease activity"/>
    <property type="evidence" value="ECO:0007669"/>
    <property type="project" value="UniProtKB-KW"/>
</dbReference>
<proteinExistence type="predicted"/>
<organism evidence="3 4">
    <name type="scientific">Schleiferilactobacillus harbinensis</name>
    <dbReference type="NCBI Taxonomy" id="304207"/>
    <lineage>
        <taxon>Bacteria</taxon>
        <taxon>Bacillati</taxon>
        <taxon>Bacillota</taxon>
        <taxon>Bacilli</taxon>
        <taxon>Lactobacillales</taxon>
        <taxon>Lactobacillaceae</taxon>
        <taxon>Schleiferilactobacillus</taxon>
    </lineage>
</organism>
<dbReference type="InterPro" id="IPR036691">
    <property type="entry name" value="Endo/exonu/phosph_ase_sf"/>
</dbReference>
<dbReference type="EMBL" id="CP045143">
    <property type="protein sequence ID" value="QFR22197.1"/>
    <property type="molecule type" value="Genomic_DNA"/>
</dbReference>
<evidence type="ECO:0000313" key="4">
    <source>
        <dbReference type="Proteomes" id="UP000326779"/>
    </source>
</evidence>
<dbReference type="CDD" id="cd09083">
    <property type="entry name" value="EEP-1"/>
    <property type="match status" value="1"/>
</dbReference>
<dbReference type="GO" id="GO:0000175">
    <property type="term" value="F:3'-5'-RNA exonuclease activity"/>
    <property type="evidence" value="ECO:0007669"/>
    <property type="project" value="TreeGrafter"/>
</dbReference>
<keyword evidence="5" id="KW-1185">Reference proteome</keyword>
<evidence type="ECO:0000259" key="1">
    <source>
        <dbReference type="Pfam" id="PF03372"/>
    </source>
</evidence>
<protein>
    <submittedName>
        <fullName evidence="2">Endonuclease/exonuclease/phosphatase family protein</fullName>
    </submittedName>
</protein>
<keyword evidence="2" id="KW-0255">Endonuclease</keyword>
<evidence type="ECO:0000313" key="2">
    <source>
        <dbReference type="EMBL" id="MEE6715138.1"/>
    </source>
</evidence>
<feature type="domain" description="Endonuclease/exonuclease/phosphatase" evidence="1">
    <location>
        <begin position="6"/>
        <end position="250"/>
    </location>
</feature>
<keyword evidence="2" id="KW-0378">Hydrolase</keyword>
<dbReference type="InterPro" id="IPR050410">
    <property type="entry name" value="CCR4/nocturin_mRNA_transcr"/>
</dbReference>
<dbReference type="KEGG" id="lhb:D1010_01340"/>
<evidence type="ECO:0000313" key="5">
    <source>
        <dbReference type="Proteomes" id="UP001330016"/>
    </source>
</evidence>
<accession>A0A510TX45</accession>
<reference evidence="2 5" key="2">
    <citation type="submission" date="2023-02" db="EMBL/GenBank/DDBJ databases">
        <title>The predominant lactic acid bacteria and yeasts involved in the spontaneous fermentation of millet during the production of the traditional porridge Hausa koko in Ghana.</title>
        <authorList>
            <person name="Atter A."/>
            <person name="Diaz M."/>
        </authorList>
    </citation>
    <scope>NUCLEOTIDE SEQUENCE [LARGE SCALE GENOMIC DNA]</scope>
    <source>
        <strain evidence="2 5">FI11640</strain>
    </source>
</reference>
<dbReference type="SUPFAM" id="SSF56219">
    <property type="entry name" value="DNase I-like"/>
    <property type="match status" value="1"/>
</dbReference>
<evidence type="ECO:0000313" key="3">
    <source>
        <dbReference type="EMBL" id="QFR22197.1"/>
    </source>
</evidence>
<dbReference type="InterPro" id="IPR005135">
    <property type="entry name" value="Endo/exonuclease/phosphatase"/>
</dbReference>